<evidence type="ECO:0000256" key="1">
    <source>
        <dbReference type="SAM" id="Coils"/>
    </source>
</evidence>
<keyword evidence="3" id="KW-1185">Reference proteome</keyword>
<feature type="coiled-coil region" evidence="1">
    <location>
        <begin position="84"/>
        <end position="136"/>
    </location>
</feature>
<dbReference type="Proteomes" id="UP000274756">
    <property type="component" value="Unassembled WGS sequence"/>
</dbReference>
<reference evidence="2 3" key="1">
    <citation type="submission" date="2018-11" db="EMBL/GenBank/DDBJ databases">
        <authorList>
            <consortium name="Pathogen Informatics"/>
        </authorList>
    </citation>
    <scope>NUCLEOTIDE SEQUENCE [LARGE SCALE GENOMIC DNA]</scope>
</reference>
<dbReference type="OrthoDB" id="5804550at2759"/>
<dbReference type="AlphaFoldDB" id="A0A3P7SH59"/>
<evidence type="ECO:0000313" key="2">
    <source>
        <dbReference type="EMBL" id="VDN53542.1"/>
    </source>
</evidence>
<evidence type="ECO:0000313" key="3">
    <source>
        <dbReference type="Proteomes" id="UP000274756"/>
    </source>
</evidence>
<sequence>MSYCHKAQSNEDSSIRSELEMFKYRNSCLIDQLRQKSMEYSKLTSHMNSLYKQIDALSKRCQLNEALERLTLSERAVKEPLAIIDKIEKGLRNFEDNLQLVKSENIKSQQAAIALSLREQNNSQSYLEQIERLQRENLSLLHLKNSERGNQSDQSDQIQHFLDFMSSYDALYSFTMGVLRKLGQMRTAYLEKVAYAGQLDLELMHVQSSLLVTYAQVERLKLLLKNVAQHKRIRPVSYHGEDYFDRLVKPELSFLLPFKLHASRLKKLKRSDSINIDLETEKNEESIETEFLRIFDYAKCMISLVKNFFCQKMPVKKLVIFFPRI</sequence>
<name>A0A3P7SH59_DRAME</name>
<dbReference type="STRING" id="318479.A0A3P7SH59"/>
<accession>A0A3P7SH59</accession>
<keyword evidence="1" id="KW-0175">Coiled coil</keyword>
<gene>
    <name evidence="2" type="ORF">DME_LOCUS3515</name>
</gene>
<protein>
    <submittedName>
        <fullName evidence="2">Uncharacterized protein</fullName>
    </submittedName>
</protein>
<proteinExistence type="predicted"/>
<organism evidence="2 3">
    <name type="scientific">Dracunculus medinensis</name>
    <name type="common">Guinea worm</name>
    <dbReference type="NCBI Taxonomy" id="318479"/>
    <lineage>
        <taxon>Eukaryota</taxon>
        <taxon>Metazoa</taxon>
        <taxon>Ecdysozoa</taxon>
        <taxon>Nematoda</taxon>
        <taxon>Chromadorea</taxon>
        <taxon>Rhabditida</taxon>
        <taxon>Spirurina</taxon>
        <taxon>Dracunculoidea</taxon>
        <taxon>Dracunculidae</taxon>
        <taxon>Dracunculus</taxon>
    </lineage>
</organism>
<dbReference type="EMBL" id="UYYG01000143">
    <property type="protein sequence ID" value="VDN53542.1"/>
    <property type="molecule type" value="Genomic_DNA"/>
</dbReference>